<evidence type="ECO:0000256" key="1">
    <source>
        <dbReference type="ARBA" id="ARBA00023180"/>
    </source>
</evidence>
<dbReference type="EMBL" id="JACVVK020000815">
    <property type="protein sequence ID" value="KAK7443724.1"/>
    <property type="molecule type" value="Genomic_DNA"/>
</dbReference>
<feature type="domain" description="Growth factor receptor" evidence="3">
    <location>
        <begin position="221"/>
        <end position="331"/>
    </location>
</feature>
<dbReference type="AlphaFoldDB" id="A0ABD0J0M9"/>
<dbReference type="Proteomes" id="UP001519460">
    <property type="component" value="Unassembled WGS sequence"/>
</dbReference>
<feature type="domain" description="Receptor L-domain" evidence="2">
    <location>
        <begin position="78"/>
        <end position="196"/>
    </location>
</feature>
<comment type="caution">
    <text evidence="4">The sequence shown here is derived from an EMBL/GenBank/DDBJ whole genome shotgun (WGS) entry which is preliminary data.</text>
</comment>
<protein>
    <recommendedName>
        <fullName evidence="6">Receptor protein-tyrosine kinase</fullName>
    </recommendedName>
</protein>
<dbReference type="InterPro" id="IPR032778">
    <property type="entry name" value="GF_recep_IV"/>
</dbReference>
<feature type="non-terminal residue" evidence="4">
    <location>
        <position position="1"/>
    </location>
</feature>
<dbReference type="Gene3D" id="3.80.20.20">
    <property type="entry name" value="Receptor L-domain"/>
    <property type="match status" value="1"/>
</dbReference>
<keyword evidence="1" id="KW-0325">Glycoprotein</keyword>
<evidence type="ECO:0000259" key="2">
    <source>
        <dbReference type="Pfam" id="PF01030"/>
    </source>
</evidence>
<dbReference type="InterPro" id="IPR009030">
    <property type="entry name" value="Growth_fac_rcpt_cys_sf"/>
</dbReference>
<accession>A0ABD0J0M9</accession>
<organism evidence="4 5">
    <name type="scientific">Batillaria attramentaria</name>
    <dbReference type="NCBI Taxonomy" id="370345"/>
    <lineage>
        <taxon>Eukaryota</taxon>
        <taxon>Metazoa</taxon>
        <taxon>Spiralia</taxon>
        <taxon>Lophotrochozoa</taxon>
        <taxon>Mollusca</taxon>
        <taxon>Gastropoda</taxon>
        <taxon>Caenogastropoda</taxon>
        <taxon>Sorbeoconcha</taxon>
        <taxon>Cerithioidea</taxon>
        <taxon>Batillariidae</taxon>
        <taxon>Batillaria</taxon>
    </lineage>
</organism>
<evidence type="ECO:0000259" key="3">
    <source>
        <dbReference type="Pfam" id="PF14843"/>
    </source>
</evidence>
<name>A0ABD0J0M9_9CAEN</name>
<evidence type="ECO:0000313" key="4">
    <source>
        <dbReference type="EMBL" id="KAK7443724.1"/>
    </source>
</evidence>
<evidence type="ECO:0008006" key="6">
    <source>
        <dbReference type="Google" id="ProtNLM"/>
    </source>
</evidence>
<dbReference type="SMART" id="SM00261">
    <property type="entry name" value="FU"/>
    <property type="match status" value="2"/>
</dbReference>
<dbReference type="CDD" id="cd00064">
    <property type="entry name" value="FU"/>
    <property type="match status" value="2"/>
</dbReference>
<reference evidence="4 5" key="1">
    <citation type="journal article" date="2023" name="Sci. Data">
        <title>Genome assembly of the Korean intertidal mud-creeper Batillaria attramentaria.</title>
        <authorList>
            <person name="Patra A.K."/>
            <person name="Ho P.T."/>
            <person name="Jun S."/>
            <person name="Lee S.J."/>
            <person name="Kim Y."/>
            <person name="Won Y.J."/>
        </authorList>
    </citation>
    <scope>NUCLEOTIDE SEQUENCE [LARGE SCALE GENOMIC DNA]</scope>
    <source>
        <strain evidence="4">Wonlab-2016</strain>
    </source>
</reference>
<dbReference type="SUPFAM" id="SSF52058">
    <property type="entry name" value="L domain-like"/>
    <property type="match status" value="1"/>
</dbReference>
<dbReference type="SUPFAM" id="SSF57184">
    <property type="entry name" value="Growth factor receptor domain"/>
    <property type="match status" value="2"/>
</dbReference>
<sequence length="334" mass="36676">YLLEDSGVCVQACPDGKFAKDGKHCDPCDQNGVCRKTCTGTNGSDFLNAKNLHQFINSCTGTNGSDFLNAKNLHQFINCTIIDGTLRILKQSFLDDQYFQIRGLSPEDLRVLENVREITGFLLIQSEHENFTSLSFLQKLQVIHGRQLDGGQALHVLGTPLKSLELSSLKSIRNGNVYILANQQLCYANTVDWSTLFAHRQQKAQVGYNRSPDDCEKEGFVCDEQCADSGCWGAGPNQCVVCRNAEVLGEHLCLGNCSILPRLYQAGESQCRRCDSECANSCTGPENTDCDACKHVSLLGVNGKTACLSECPLSTYQDEYGDCLPCHPYCADLG</sequence>
<dbReference type="Gene3D" id="2.10.220.10">
    <property type="entry name" value="Hormone Receptor, Insulin-like Growth Factor Receptor 1, Chain A, domain 2"/>
    <property type="match status" value="2"/>
</dbReference>
<dbReference type="InterPro" id="IPR000494">
    <property type="entry name" value="Rcpt_L-dom"/>
</dbReference>
<keyword evidence="5" id="KW-1185">Reference proteome</keyword>
<evidence type="ECO:0000313" key="5">
    <source>
        <dbReference type="Proteomes" id="UP001519460"/>
    </source>
</evidence>
<dbReference type="InterPro" id="IPR036941">
    <property type="entry name" value="Rcpt_L-dom_sf"/>
</dbReference>
<dbReference type="Pfam" id="PF14843">
    <property type="entry name" value="GF_recep_IV"/>
    <property type="match status" value="1"/>
</dbReference>
<gene>
    <name evidence="4" type="ORF">BaRGS_00040448</name>
</gene>
<dbReference type="InterPro" id="IPR006212">
    <property type="entry name" value="Furin_repeat"/>
</dbReference>
<proteinExistence type="predicted"/>
<dbReference type="Pfam" id="PF01030">
    <property type="entry name" value="Recep_L_domain"/>
    <property type="match status" value="1"/>
</dbReference>